<keyword evidence="4 7" id="KW-0931">ER-Golgi transport</keyword>
<evidence type="ECO:0000256" key="4">
    <source>
        <dbReference type="ARBA" id="ARBA00022892"/>
    </source>
</evidence>
<dbReference type="PANTHER" id="PTHR10984:SF30">
    <property type="entry name" value="ENDOPLASMIC RETICULUM-GOLGI INTERMEDIATE COMPARTMENT PROTEIN 2"/>
    <property type="match status" value="1"/>
</dbReference>
<dbReference type="GO" id="GO:0033116">
    <property type="term" value="C:endoplasmic reticulum-Golgi intermediate compartment membrane"/>
    <property type="evidence" value="ECO:0007669"/>
    <property type="project" value="UniProtKB-SubCell"/>
</dbReference>
<name>A0AAN7XVE5_ELEMC</name>
<dbReference type="Proteomes" id="UP001346869">
    <property type="component" value="Unassembled WGS sequence"/>
</dbReference>
<evidence type="ECO:0000256" key="7">
    <source>
        <dbReference type="RuleBase" id="RU369013"/>
    </source>
</evidence>
<dbReference type="PANTHER" id="PTHR10984">
    <property type="entry name" value="ENDOPLASMIC RETICULUM-GOLGI INTERMEDIATE COMPARTMENT PROTEIN"/>
    <property type="match status" value="1"/>
</dbReference>
<dbReference type="GO" id="GO:0006888">
    <property type="term" value="P:endoplasmic reticulum to Golgi vesicle-mediated transport"/>
    <property type="evidence" value="ECO:0007669"/>
    <property type="project" value="UniProtKB-UniRule"/>
</dbReference>
<dbReference type="GO" id="GO:0006890">
    <property type="term" value="P:retrograde vesicle-mediated transport, Golgi to endoplasmic reticulum"/>
    <property type="evidence" value="ECO:0007669"/>
    <property type="project" value="TreeGrafter"/>
</dbReference>
<dbReference type="InterPro" id="IPR045888">
    <property type="entry name" value="Erv"/>
</dbReference>
<protein>
    <recommendedName>
        <fullName evidence="7">Endoplasmic reticulum-Golgi intermediate compartment protein</fullName>
    </recommendedName>
</protein>
<gene>
    <name evidence="10" type="ORF">PBY51_012050</name>
</gene>
<dbReference type="AlphaFoldDB" id="A0AAN7XVE5"/>
<comment type="subcellular location">
    <subcellularLocation>
        <location evidence="7">Endoplasmic reticulum membrane</location>
        <topology evidence="7">Multi-pass membrane protein</topology>
    </subcellularLocation>
    <subcellularLocation>
        <location evidence="1 7">Endoplasmic reticulum-Golgi intermediate compartment membrane</location>
        <topology evidence="1 7">Multi-pass membrane protein</topology>
    </subcellularLocation>
    <subcellularLocation>
        <location evidence="7">Golgi apparatus membrane</location>
        <topology evidence="7">Multi-pass membrane protein</topology>
    </subcellularLocation>
</comment>
<evidence type="ECO:0000256" key="2">
    <source>
        <dbReference type="ARBA" id="ARBA00005648"/>
    </source>
</evidence>
<dbReference type="EMBL" id="JAUZQC010000008">
    <property type="protein sequence ID" value="KAK5867576.1"/>
    <property type="molecule type" value="Genomic_DNA"/>
</dbReference>
<evidence type="ECO:0000313" key="10">
    <source>
        <dbReference type="EMBL" id="KAK5867576.1"/>
    </source>
</evidence>
<dbReference type="GO" id="GO:0030134">
    <property type="term" value="C:COPII-coated ER to Golgi transport vesicle"/>
    <property type="evidence" value="ECO:0007669"/>
    <property type="project" value="TreeGrafter"/>
</dbReference>
<organism evidence="10 11">
    <name type="scientific">Eleginops maclovinus</name>
    <name type="common">Patagonian blennie</name>
    <name type="synonym">Eleginus maclovinus</name>
    <dbReference type="NCBI Taxonomy" id="56733"/>
    <lineage>
        <taxon>Eukaryota</taxon>
        <taxon>Metazoa</taxon>
        <taxon>Chordata</taxon>
        <taxon>Craniata</taxon>
        <taxon>Vertebrata</taxon>
        <taxon>Euteleostomi</taxon>
        <taxon>Actinopterygii</taxon>
        <taxon>Neopterygii</taxon>
        <taxon>Teleostei</taxon>
        <taxon>Neoteleostei</taxon>
        <taxon>Acanthomorphata</taxon>
        <taxon>Eupercaria</taxon>
        <taxon>Perciformes</taxon>
        <taxon>Notothenioidei</taxon>
        <taxon>Eleginopidae</taxon>
        <taxon>Eleginops</taxon>
    </lineage>
</organism>
<keyword evidence="6 7" id="KW-0472">Membrane</keyword>
<evidence type="ECO:0000256" key="1">
    <source>
        <dbReference type="ARBA" id="ARBA00004457"/>
    </source>
</evidence>
<feature type="transmembrane region" description="Helical" evidence="7">
    <location>
        <begin position="35"/>
        <end position="55"/>
    </location>
</feature>
<evidence type="ECO:0000259" key="8">
    <source>
        <dbReference type="Pfam" id="PF07970"/>
    </source>
</evidence>
<evidence type="ECO:0000256" key="6">
    <source>
        <dbReference type="ARBA" id="ARBA00023136"/>
    </source>
</evidence>
<proteinExistence type="inferred from homology"/>
<evidence type="ECO:0000313" key="11">
    <source>
        <dbReference type="Proteomes" id="UP001346869"/>
    </source>
</evidence>
<comment type="function">
    <text evidence="7">Plays a role in transport between endoplasmic reticulum and Golgi.</text>
</comment>
<dbReference type="InterPro" id="IPR012936">
    <property type="entry name" value="Erv_C"/>
</dbReference>
<evidence type="ECO:0000256" key="3">
    <source>
        <dbReference type="ARBA" id="ARBA00022692"/>
    </source>
</evidence>
<keyword evidence="7" id="KW-0256">Endoplasmic reticulum</keyword>
<reference evidence="10 11" key="2">
    <citation type="journal article" date="2023" name="Mol. Biol. Evol.">
        <title>Genomics of Secondarily Temperate Adaptation in the Only Non-Antarctic Icefish.</title>
        <authorList>
            <person name="Rivera-Colon A.G."/>
            <person name="Rayamajhi N."/>
            <person name="Minhas B.F."/>
            <person name="Madrigal G."/>
            <person name="Bilyk K.T."/>
            <person name="Yoon V."/>
            <person name="Hune M."/>
            <person name="Gregory S."/>
            <person name="Cheng C.H.C."/>
            <person name="Catchen J.M."/>
        </authorList>
    </citation>
    <scope>NUCLEOTIDE SEQUENCE [LARGE SCALE GENOMIC DNA]</scope>
    <source>
        <strain evidence="10">JMC-PN-2008</strain>
    </source>
</reference>
<dbReference type="GO" id="GO:0000139">
    <property type="term" value="C:Golgi membrane"/>
    <property type="evidence" value="ECO:0007669"/>
    <property type="project" value="UniProtKB-SubCell"/>
</dbReference>
<feature type="domain" description="Endoplasmic reticulum vesicle transporter N-terminal" evidence="9">
    <location>
        <begin position="13"/>
        <end position="98"/>
    </location>
</feature>
<keyword evidence="3 7" id="KW-0812">Transmembrane</keyword>
<feature type="transmembrane region" description="Helical" evidence="7">
    <location>
        <begin position="312"/>
        <end position="338"/>
    </location>
</feature>
<dbReference type="GO" id="GO:0005789">
    <property type="term" value="C:endoplasmic reticulum membrane"/>
    <property type="evidence" value="ECO:0007669"/>
    <property type="project" value="UniProtKB-SubCell"/>
</dbReference>
<accession>A0AAN7XVE5</accession>
<keyword evidence="11" id="KW-1185">Reference proteome</keyword>
<evidence type="ECO:0000259" key="9">
    <source>
        <dbReference type="Pfam" id="PF13850"/>
    </source>
</evidence>
<comment type="similarity">
    <text evidence="2 7">Belongs to the ERGIC family.</text>
</comment>
<dbReference type="Pfam" id="PF13850">
    <property type="entry name" value="ERGIC_N"/>
    <property type="match status" value="1"/>
</dbReference>
<evidence type="ECO:0000256" key="5">
    <source>
        <dbReference type="ARBA" id="ARBA00022989"/>
    </source>
</evidence>
<comment type="caution">
    <text evidence="10">The sequence shown here is derived from an EMBL/GenBank/DDBJ whole genome shotgun (WGS) entry which is preliminary data.</text>
</comment>
<dbReference type="Pfam" id="PF07970">
    <property type="entry name" value="COPIIcoated_ERV"/>
    <property type="match status" value="1"/>
</dbReference>
<keyword evidence="7" id="KW-0333">Golgi apparatus</keyword>
<sequence>MKRLTKKKAMTLVKELDAFPKVPESYVEATASGGTVSLIAFTLMAVLAFLEFFVYTNTWMKYEYEVDKDYSSKLRINVDITVAMRCQYIGADVLDLAENMVASDGLKYEPVNFELPPEQRLWHMTLLHIQERLRVEHALQDVLFKGAIRGSPPSVPHSEDSPSSLTACRIHGHLYVNKVAGNFHVTVGKPIPHPRGHAHLAALVSHDTYNFSHRIDHLSFGEVIPGIISPLDATEKISPESNHMFQYFITIVPTKLNTYKISAETHQYSVTERERVINHAAGSHGVSGIFMKYDISSLMVKVTEQHMPLWQFLVRLCGIIGGIFSTTGMLHGAIGFLVDVVCCRLQMGIYRDLKEAPVDEPPNGETLIPTENGVES</sequence>
<feature type="domain" description="Endoplasmic reticulum vesicle transporter C-terminal" evidence="8">
    <location>
        <begin position="166"/>
        <end position="329"/>
    </location>
</feature>
<keyword evidence="7" id="KW-0813">Transport</keyword>
<keyword evidence="5 7" id="KW-1133">Transmembrane helix</keyword>
<dbReference type="InterPro" id="IPR039542">
    <property type="entry name" value="Erv_N"/>
</dbReference>
<reference evidence="10 11" key="1">
    <citation type="journal article" date="2023" name="Genes (Basel)">
        <title>Chromosome-Level Genome Assembly and Circadian Gene Repertoire of the Patagonia Blennie Eleginops maclovinus-The Closest Ancestral Proxy of Antarctic Cryonotothenioids.</title>
        <authorList>
            <person name="Cheng C.C."/>
            <person name="Rivera-Colon A.G."/>
            <person name="Minhas B.F."/>
            <person name="Wilson L."/>
            <person name="Rayamajhi N."/>
            <person name="Vargas-Chacoff L."/>
            <person name="Catchen J.M."/>
        </authorList>
    </citation>
    <scope>NUCLEOTIDE SEQUENCE [LARGE SCALE GENOMIC DNA]</scope>
    <source>
        <strain evidence="10">JMC-PN-2008</strain>
    </source>
</reference>